<keyword evidence="7" id="KW-0997">Cell inner membrane</keyword>
<dbReference type="Proteomes" id="UP000182987">
    <property type="component" value="Chromosome"/>
</dbReference>
<evidence type="ECO:0000256" key="4">
    <source>
        <dbReference type="ARBA" id="ARBA00011471"/>
    </source>
</evidence>
<evidence type="ECO:0008006" key="16">
    <source>
        <dbReference type="Google" id="ProtNLM"/>
    </source>
</evidence>
<keyword evidence="15" id="KW-1185">Reference proteome</keyword>
<dbReference type="OrthoDB" id="9798629at2"/>
<keyword evidence="11 13" id="KW-0472">Membrane</keyword>
<dbReference type="PANTHER" id="PTHR30558:SF12">
    <property type="entry name" value="BIOPOLYMER TRANSPORT PROTEIN EXBD"/>
    <property type="match status" value="1"/>
</dbReference>
<evidence type="ECO:0000256" key="13">
    <source>
        <dbReference type="SAM" id="Phobius"/>
    </source>
</evidence>
<evidence type="ECO:0000313" key="14">
    <source>
        <dbReference type="EMBL" id="APG02631.1"/>
    </source>
</evidence>
<evidence type="ECO:0000256" key="9">
    <source>
        <dbReference type="ARBA" id="ARBA00022927"/>
    </source>
</evidence>
<dbReference type="PANTHER" id="PTHR30558">
    <property type="entry name" value="EXBD MEMBRANE COMPONENT OF PMF-DRIVEN MACROMOLECULE IMPORT SYSTEM"/>
    <property type="match status" value="1"/>
</dbReference>
<evidence type="ECO:0000256" key="2">
    <source>
        <dbReference type="ARBA" id="ARBA00004249"/>
    </source>
</evidence>
<evidence type="ECO:0000256" key="12">
    <source>
        <dbReference type="RuleBase" id="RU003879"/>
    </source>
</evidence>
<keyword evidence="5 12" id="KW-0813">Transport</keyword>
<gene>
    <name evidence="14" type="ORF">BJI69_01055</name>
</gene>
<reference evidence="15" key="1">
    <citation type="submission" date="2016-09" db="EMBL/GenBank/DDBJ databases">
        <authorList>
            <person name="Lysoe E."/>
        </authorList>
    </citation>
    <scope>NUCLEOTIDE SEQUENCE [LARGE SCALE GENOMIC DNA]</scope>
    <source>
        <strain evidence="15">LJ96T</strain>
    </source>
</reference>
<dbReference type="GO" id="GO:0015031">
    <property type="term" value="P:protein transport"/>
    <property type="evidence" value="ECO:0007669"/>
    <property type="project" value="UniProtKB-KW"/>
</dbReference>
<keyword evidence="8 12" id="KW-0812">Transmembrane</keyword>
<comment type="function">
    <text evidence="1">Involved in the TonB-dependent energy-dependent transport of various receptor-bound substrates.</text>
</comment>
<keyword evidence="6" id="KW-1003">Cell membrane</keyword>
<comment type="subcellular location">
    <subcellularLocation>
        <location evidence="2">Cell inner membrane</location>
        <topology evidence="2">Single-pass type II membrane protein</topology>
    </subcellularLocation>
    <subcellularLocation>
        <location evidence="12">Cell membrane</location>
        <topology evidence="12">Single-pass type II membrane protein</topology>
    </subcellularLocation>
</comment>
<dbReference type="Pfam" id="PF02472">
    <property type="entry name" value="ExbD"/>
    <property type="match status" value="1"/>
</dbReference>
<evidence type="ECO:0000256" key="1">
    <source>
        <dbReference type="ARBA" id="ARBA00003540"/>
    </source>
</evidence>
<evidence type="ECO:0000256" key="5">
    <source>
        <dbReference type="ARBA" id="ARBA00022448"/>
    </source>
</evidence>
<organism evidence="14 15">
    <name type="scientific">Luteibacter rhizovicinus DSM 16549</name>
    <dbReference type="NCBI Taxonomy" id="1440763"/>
    <lineage>
        <taxon>Bacteria</taxon>
        <taxon>Pseudomonadati</taxon>
        <taxon>Pseudomonadota</taxon>
        <taxon>Gammaproteobacteria</taxon>
        <taxon>Lysobacterales</taxon>
        <taxon>Rhodanobacteraceae</taxon>
        <taxon>Luteibacter</taxon>
    </lineage>
</organism>
<evidence type="ECO:0000256" key="3">
    <source>
        <dbReference type="ARBA" id="ARBA00005811"/>
    </source>
</evidence>
<dbReference type="GO" id="GO:0005886">
    <property type="term" value="C:plasma membrane"/>
    <property type="evidence" value="ECO:0007669"/>
    <property type="project" value="UniProtKB-SubCell"/>
</dbReference>
<accession>A0A1L3ENJ1</accession>
<dbReference type="KEGG" id="lrz:BJI69_01055"/>
<comment type="similarity">
    <text evidence="3 12">Belongs to the ExbD/TolR family.</text>
</comment>
<evidence type="ECO:0000256" key="7">
    <source>
        <dbReference type="ARBA" id="ARBA00022519"/>
    </source>
</evidence>
<name>A0A1L3ENJ1_9GAMM</name>
<evidence type="ECO:0000256" key="10">
    <source>
        <dbReference type="ARBA" id="ARBA00022989"/>
    </source>
</evidence>
<proteinExistence type="inferred from homology"/>
<keyword evidence="10 13" id="KW-1133">Transmembrane helix</keyword>
<evidence type="ECO:0000256" key="11">
    <source>
        <dbReference type="ARBA" id="ARBA00023136"/>
    </source>
</evidence>
<dbReference type="Gene3D" id="3.30.420.270">
    <property type="match status" value="1"/>
</dbReference>
<sequence>MAFSARQDATPISGINVTPLVDVLLVLLIIFMISAPVVAHKARVDLPSPGSQPPAAMMEPIDITIEPNGMTFWNHVLVTDAALATQMALLGSREGDKPSIHISASDDAAYEDVAKVLAEAKFNGLSKIDFVNRD</sequence>
<dbReference type="RefSeq" id="WP_071924831.1">
    <property type="nucleotide sequence ID" value="NZ_CP017480.1"/>
</dbReference>
<dbReference type="GO" id="GO:0022857">
    <property type="term" value="F:transmembrane transporter activity"/>
    <property type="evidence" value="ECO:0007669"/>
    <property type="project" value="InterPro"/>
</dbReference>
<keyword evidence="9 12" id="KW-0653">Protein transport</keyword>
<comment type="subunit">
    <text evidence="4">The accessory proteins ExbB and ExbD seem to form a complex with TonB.</text>
</comment>
<evidence type="ECO:0000256" key="8">
    <source>
        <dbReference type="ARBA" id="ARBA00022692"/>
    </source>
</evidence>
<evidence type="ECO:0000256" key="6">
    <source>
        <dbReference type="ARBA" id="ARBA00022475"/>
    </source>
</evidence>
<dbReference type="AlphaFoldDB" id="A0A1L3ENJ1"/>
<dbReference type="EMBL" id="CP017480">
    <property type="protein sequence ID" value="APG02631.1"/>
    <property type="molecule type" value="Genomic_DNA"/>
</dbReference>
<evidence type="ECO:0000313" key="15">
    <source>
        <dbReference type="Proteomes" id="UP000182987"/>
    </source>
</evidence>
<dbReference type="STRING" id="1440763.BJI69_01055"/>
<protein>
    <recommendedName>
        <fullName evidence="16">Biopolymer transporter ExbD</fullName>
    </recommendedName>
</protein>
<dbReference type="InterPro" id="IPR003400">
    <property type="entry name" value="ExbD"/>
</dbReference>
<feature type="transmembrane region" description="Helical" evidence="13">
    <location>
        <begin position="20"/>
        <end position="39"/>
    </location>
</feature>